<dbReference type="Proteomes" id="UP000784880">
    <property type="component" value="Unassembled WGS sequence"/>
</dbReference>
<protein>
    <submittedName>
        <fullName evidence="1">DUF3942 family protein</fullName>
    </submittedName>
</protein>
<proteinExistence type="predicted"/>
<comment type="caution">
    <text evidence="1">The sequence shown here is derived from an EMBL/GenBank/DDBJ whole genome shotgun (WGS) entry which is preliminary data.</text>
</comment>
<keyword evidence="2" id="KW-1185">Reference proteome</keyword>
<evidence type="ECO:0000313" key="2">
    <source>
        <dbReference type="Proteomes" id="UP000784880"/>
    </source>
</evidence>
<dbReference type="EMBL" id="JAHQCS010000098">
    <property type="protein sequence ID" value="MBU9712393.1"/>
    <property type="molecule type" value="Genomic_DNA"/>
</dbReference>
<name>A0ABS6JFF6_9BACI</name>
<organism evidence="1 2">
    <name type="scientific">Evansella tamaricis</name>
    <dbReference type="NCBI Taxonomy" id="2069301"/>
    <lineage>
        <taxon>Bacteria</taxon>
        <taxon>Bacillati</taxon>
        <taxon>Bacillota</taxon>
        <taxon>Bacilli</taxon>
        <taxon>Bacillales</taxon>
        <taxon>Bacillaceae</taxon>
        <taxon>Evansella</taxon>
    </lineage>
</organism>
<evidence type="ECO:0000313" key="1">
    <source>
        <dbReference type="EMBL" id="MBU9712393.1"/>
    </source>
</evidence>
<dbReference type="RefSeq" id="WP_217066579.1">
    <property type="nucleotide sequence ID" value="NZ_JAHQCS010000098.1"/>
</dbReference>
<gene>
    <name evidence="1" type="ORF">KS419_11635</name>
</gene>
<reference evidence="1 2" key="1">
    <citation type="submission" date="2021-06" db="EMBL/GenBank/DDBJ databases">
        <title>Bacillus sp. RD4P76, an endophyte from a halophyte.</title>
        <authorList>
            <person name="Sun J.-Q."/>
        </authorList>
    </citation>
    <scope>NUCLEOTIDE SEQUENCE [LARGE SCALE GENOMIC DNA]</scope>
    <source>
        <strain evidence="1 2">CGMCC 1.15917</strain>
    </source>
</reference>
<sequence length="135" mass="15543">MDYKEKFTERARTYLNRIPDDEVIKIWSTEISSYFTELRQKIGNVKDPTYQCNASTSRSYIKMGGLELRFQTNNDNSSEEKNTISVMKLENGVSESLDLLVAKNGVLYSETTDKAFHVSFIEEYLTDVFGELLSL</sequence>
<accession>A0ABS6JFF6</accession>
<dbReference type="InterPro" id="IPR025074">
    <property type="entry name" value="DUF3942"/>
</dbReference>
<dbReference type="Pfam" id="PF13078">
    <property type="entry name" value="DUF3942"/>
    <property type="match status" value="1"/>
</dbReference>